<dbReference type="GO" id="GO:0046474">
    <property type="term" value="P:glycerophospholipid biosynthetic process"/>
    <property type="evidence" value="ECO:0007669"/>
    <property type="project" value="UniProtKB-UniRule"/>
</dbReference>
<dbReference type="CDD" id="cd02812">
    <property type="entry name" value="PcrB_like"/>
    <property type="match status" value="1"/>
</dbReference>
<dbReference type="OrthoDB" id="2381757at2"/>
<feature type="binding site" evidence="9">
    <location>
        <begin position="213"/>
        <end position="214"/>
    </location>
    <ligand>
        <name>sn-glycerol 1-phosphate</name>
        <dbReference type="ChEBI" id="CHEBI:57685"/>
    </ligand>
</feature>
<comment type="cofactor">
    <cofactor evidence="9">
        <name>Mg(2+)</name>
        <dbReference type="ChEBI" id="CHEBI:18420"/>
    </cofactor>
</comment>
<comment type="similarity">
    <text evidence="9">Belongs to the GGGP/HepGP synthase family. Group I subfamily.</text>
</comment>
<feature type="binding site" evidence="9">
    <location>
        <begin position="163"/>
        <end position="168"/>
    </location>
    <ligand>
        <name>sn-glycerol 1-phosphate</name>
        <dbReference type="ChEBI" id="CHEBI:57685"/>
    </ligand>
</feature>
<dbReference type="Pfam" id="PF01884">
    <property type="entry name" value="PcrB"/>
    <property type="match status" value="1"/>
</dbReference>
<dbReference type="InterPro" id="IPR038597">
    <property type="entry name" value="GGGP/HepGP_synthase_sf"/>
</dbReference>
<comment type="pathway">
    <text evidence="9">Membrane lipid metabolism; glycerophospholipid metabolism.</text>
</comment>
<keyword evidence="3 9" id="KW-0479">Metal-binding</keyword>
<dbReference type="Gene3D" id="3.20.20.390">
    <property type="entry name" value="FMN-linked oxidoreductases"/>
    <property type="match status" value="1"/>
</dbReference>
<feature type="binding site" evidence="9">
    <location>
        <position position="193"/>
    </location>
    <ligand>
        <name>sn-glycerol 1-phosphate</name>
        <dbReference type="ChEBI" id="CHEBI:57685"/>
    </ligand>
</feature>
<dbReference type="InterPro" id="IPR039074">
    <property type="entry name" value="GGGP/HepGP_synthase_I"/>
</dbReference>
<keyword evidence="1 9" id="KW-0444">Lipid biosynthesis</keyword>
<evidence type="ECO:0000313" key="10">
    <source>
        <dbReference type="EMBL" id="KAA8999493.1"/>
    </source>
</evidence>
<name>A0A5J5FZU6_9BACL</name>
<dbReference type="EMBL" id="VYKK01000023">
    <property type="protein sequence ID" value="KAA8999493.1"/>
    <property type="molecule type" value="Genomic_DNA"/>
</dbReference>
<dbReference type="GO" id="GO:0000287">
    <property type="term" value="F:magnesium ion binding"/>
    <property type="evidence" value="ECO:0007669"/>
    <property type="project" value="UniProtKB-UniRule"/>
</dbReference>
<feature type="binding site" evidence="9">
    <location>
        <position position="18"/>
    </location>
    <ligand>
        <name>Mg(2+)</name>
        <dbReference type="ChEBI" id="CHEBI:18420"/>
    </ligand>
</feature>
<comment type="subunit">
    <text evidence="9">Homodimer.</text>
</comment>
<dbReference type="GO" id="GO:0120536">
    <property type="term" value="F:heptaprenylglyceryl phosphate synthase activity"/>
    <property type="evidence" value="ECO:0007669"/>
    <property type="project" value="UniProtKB-ARBA"/>
</dbReference>
<evidence type="ECO:0000256" key="5">
    <source>
        <dbReference type="ARBA" id="ARBA00023098"/>
    </source>
</evidence>
<accession>A0A5J5FZU6</accession>
<dbReference type="NCBIfam" id="TIGR01768">
    <property type="entry name" value="GGGP-family"/>
    <property type="match status" value="1"/>
</dbReference>
<feature type="binding site" evidence="9">
    <location>
        <position position="44"/>
    </location>
    <ligand>
        <name>Mg(2+)</name>
        <dbReference type="ChEBI" id="CHEBI:18420"/>
    </ligand>
</feature>
<gene>
    <name evidence="9" type="primary">pcrB</name>
    <name evidence="10" type="ORF">F4V43_16085</name>
</gene>
<dbReference type="RefSeq" id="WP_150459281.1">
    <property type="nucleotide sequence ID" value="NZ_VYKK01000023.1"/>
</dbReference>
<evidence type="ECO:0000256" key="9">
    <source>
        <dbReference type="HAMAP-Rule" id="MF_00112"/>
    </source>
</evidence>
<dbReference type="NCBIfam" id="NF003197">
    <property type="entry name" value="PRK04169.1-1"/>
    <property type="match status" value="1"/>
</dbReference>
<keyword evidence="6 9" id="KW-0594">Phospholipid biosynthesis</keyword>
<dbReference type="PANTHER" id="PTHR40029">
    <property type="match status" value="1"/>
</dbReference>
<evidence type="ECO:0000256" key="7">
    <source>
        <dbReference type="ARBA" id="ARBA00023264"/>
    </source>
</evidence>
<evidence type="ECO:0000313" key="11">
    <source>
        <dbReference type="Proteomes" id="UP000367750"/>
    </source>
</evidence>
<dbReference type="PANTHER" id="PTHR40029:SF2">
    <property type="entry name" value="HEPTAPRENYLGLYCERYL PHOSPHATE SYNTHASE"/>
    <property type="match status" value="1"/>
</dbReference>
<evidence type="ECO:0000256" key="4">
    <source>
        <dbReference type="ARBA" id="ARBA00022842"/>
    </source>
</evidence>
<comment type="catalytic activity">
    <reaction evidence="8 9">
        <text>sn-glycerol 1-phosphate + all-trans-heptaprenyl diphosphate = 3-heptaprenyl-sn-glycero-1-phosphate + diphosphate</text>
        <dbReference type="Rhea" id="RHEA:33495"/>
        <dbReference type="ChEBI" id="CHEBI:33019"/>
        <dbReference type="ChEBI" id="CHEBI:57685"/>
        <dbReference type="ChEBI" id="CHEBI:58206"/>
        <dbReference type="ChEBI" id="CHEBI:64781"/>
        <dbReference type="EC" id="2.5.1.n9"/>
    </reaction>
</comment>
<comment type="caution">
    <text evidence="10">The sequence shown here is derived from an EMBL/GenBank/DDBJ whole genome shotgun (WGS) entry which is preliminary data.</text>
</comment>
<dbReference type="AlphaFoldDB" id="A0A5J5FZU6"/>
<proteinExistence type="inferred from homology"/>
<comment type="caution">
    <text evidence="9">Lacks conserved residue(s) required for the propagation of feature annotation.</text>
</comment>
<keyword evidence="7 9" id="KW-1208">Phospholipid metabolism</keyword>
<dbReference type="NCBIfam" id="NF003199">
    <property type="entry name" value="PRK04169.1-3"/>
    <property type="match status" value="1"/>
</dbReference>
<evidence type="ECO:0000256" key="2">
    <source>
        <dbReference type="ARBA" id="ARBA00022679"/>
    </source>
</evidence>
<feature type="binding site" evidence="9">
    <location>
        <position position="16"/>
    </location>
    <ligand>
        <name>sn-glycerol 1-phosphate</name>
        <dbReference type="ChEBI" id="CHEBI:57685"/>
    </ligand>
</feature>
<keyword evidence="11" id="KW-1185">Reference proteome</keyword>
<evidence type="ECO:0000256" key="8">
    <source>
        <dbReference type="ARBA" id="ARBA00048318"/>
    </source>
</evidence>
<dbReference type="InterPro" id="IPR008205">
    <property type="entry name" value="GGGP_HepGP_synthase"/>
</dbReference>
<evidence type="ECO:0000256" key="6">
    <source>
        <dbReference type="ARBA" id="ARBA00023209"/>
    </source>
</evidence>
<evidence type="ECO:0000256" key="1">
    <source>
        <dbReference type="ARBA" id="ARBA00022516"/>
    </source>
</evidence>
<keyword evidence="5 9" id="KW-0443">Lipid metabolism</keyword>
<comment type="function">
    <text evidence="9">Prenyltransferase that catalyzes in vivo the transfer of the heptaprenyl moiety of heptaprenyl pyrophosphate (HepPP; 35 carbon atoms) to the C3 hydroxyl of sn-glycerol-1-phosphate (G1P), producing heptaprenylglyceryl phosphate (HepGP). This reaction is an ether-bond-formation step in the biosynthesis of archaea-type G1P-based membrane lipids found in Bacillales.</text>
</comment>
<dbReference type="EC" id="2.5.1.n9" evidence="9"/>
<dbReference type="Proteomes" id="UP000367750">
    <property type="component" value="Unassembled WGS sequence"/>
</dbReference>
<protein>
    <recommendedName>
        <fullName evidence="9">Heptaprenylglyceryl phosphate synthase</fullName>
        <shortName evidence="9">HepGP synthase</shortName>
        <ecNumber evidence="9">2.5.1.n9</ecNumber>
    </recommendedName>
    <alternativeName>
        <fullName evidence="9">Glycerol-1-phosphate heptaprenyltransferase</fullName>
    </alternativeName>
</protein>
<dbReference type="HAMAP" id="MF_00112">
    <property type="entry name" value="GGGP_HepGP_synthase"/>
    <property type="match status" value="1"/>
</dbReference>
<dbReference type="UniPathway" id="UPA00940"/>
<reference evidence="10 11" key="1">
    <citation type="submission" date="2019-09" db="EMBL/GenBank/DDBJ databases">
        <title>Bacillus ochoae sp. nov., Paenibacillus whitsoniae sp. nov., Paenibacillus spiritus sp. nov. Isolated from the Mars Exploration Rover during spacecraft assembly.</title>
        <authorList>
            <person name="Seuylemezian A."/>
            <person name="Vaishampayan P."/>
        </authorList>
    </citation>
    <scope>NUCLEOTIDE SEQUENCE [LARGE SCALE GENOMIC DNA]</scope>
    <source>
        <strain evidence="10 11">MER_111</strain>
    </source>
</reference>
<evidence type="ECO:0000256" key="3">
    <source>
        <dbReference type="ARBA" id="ARBA00022723"/>
    </source>
</evidence>
<keyword evidence="4 9" id="KW-0460">Magnesium</keyword>
<dbReference type="SUPFAM" id="SSF51395">
    <property type="entry name" value="FMN-linked oxidoreductases"/>
    <property type="match status" value="1"/>
</dbReference>
<organism evidence="10 11">
    <name type="scientific">Paenibacillus spiritus</name>
    <dbReference type="NCBI Taxonomy" id="2496557"/>
    <lineage>
        <taxon>Bacteria</taxon>
        <taxon>Bacillati</taxon>
        <taxon>Bacillota</taxon>
        <taxon>Bacilli</taxon>
        <taxon>Bacillales</taxon>
        <taxon>Paenibacillaceae</taxon>
        <taxon>Paenibacillus</taxon>
    </lineage>
</organism>
<keyword evidence="2 9" id="KW-0808">Transferase</keyword>
<sequence length="240" mass="26151">MTTARDRVPAWRHVFKLDPDRPIGDEELGRICTSGTDAIMVGGSTGVTYTNTSELLGRIRKYEIPCVLEVSELGAVVPGFDRYLIPMVLNSSDSAWVVGQHRQGIERYGDYMPWDLLLAEGYIVLNGDSAVARLTEADVRLDAEGAAAYAQVADKLMRLPIVYVEYSGTFGDMETVARIRESVEHAALFYGGGICGPEEARKAAAVSDTVVVGNIVYRDLEAALATVEAVRTEASAEWKN</sequence>